<proteinExistence type="inferred from homology"/>
<evidence type="ECO:0000256" key="1">
    <source>
        <dbReference type="ARBA" id="ARBA00008056"/>
    </source>
</evidence>
<evidence type="ECO:0000256" key="3">
    <source>
        <dbReference type="ARBA" id="ARBA00023002"/>
    </source>
</evidence>
<dbReference type="PANTHER" id="PTHR10209:SF884">
    <property type="entry name" value="1-AMINOCYCLOPROPANE-1-CARBOXYLATE OXIDASE HOMOLOG 1-LIKE"/>
    <property type="match status" value="1"/>
</dbReference>
<dbReference type="PROSITE" id="PS51471">
    <property type="entry name" value="FE2OG_OXY"/>
    <property type="match status" value="1"/>
</dbReference>
<sequence>MVSGGHEAAAASTQPDSDRLAQLKAFDERKSGVKGLVDAGVKEIPSIFIGQGADAAKVAPSHADLKFPTIDLADLAGEPEKRKLIIDQVRSASESWGFFHVVNHGIPVTTLEEMILGVKRFFEQDDETKRAWYTRDVTKKLVYNTNFDFYSKSSANWRDTFLAVAAPDPLSPEDLPAPCSEILIEYAGEVMKLGKVLLGLFSEALGLEPVHLVDIDLAKGLAVLGHYYPPCPQPDLTLGIHKHSDSDFFTMLLQDHIGGLQVLHDDQWVDVPPLHGSLVVNLGDLLQLITNDRFKSVQHRVLATNGNEARISVASFFTTHYRPNPRVYEPIKELLSEDNPAIYRGTTVRDYVTFFNTKGLDGTSALDHFKL</sequence>
<dbReference type="InterPro" id="IPR026992">
    <property type="entry name" value="DIOX_N"/>
</dbReference>
<protein>
    <recommendedName>
        <fullName evidence="6">Fe2OG dioxygenase domain-containing protein</fullName>
    </recommendedName>
</protein>
<evidence type="ECO:0000259" key="6">
    <source>
        <dbReference type="PROSITE" id="PS51471"/>
    </source>
</evidence>
<dbReference type="InterPro" id="IPR044861">
    <property type="entry name" value="IPNS-like_FE2OG_OXY"/>
</dbReference>
<dbReference type="Proteomes" id="UP000594263">
    <property type="component" value="Unplaced"/>
</dbReference>
<comment type="similarity">
    <text evidence="1 5">Belongs to the iron/ascorbate-dependent oxidoreductase family.</text>
</comment>
<keyword evidence="2 5" id="KW-0479">Metal-binding</keyword>
<evidence type="ECO:0000313" key="7">
    <source>
        <dbReference type="EnsemblPlants" id="Kaladp0102s0014.1.v1.1"/>
    </source>
</evidence>
<accession>A0A7N0V4R3</accession>
<dbReference type="SUPFAM" id="SSF51197">
    <property type="entry name" value="Clavaminate synthase-like"/>
    <property type="match status" value="1"/>
</dbReference>
<dbReference type="Pfam" id="PF14226">
    <property type="entry name" value="DIOX_N"/>
    <property type="match status" value="1"/>
</dbReference>
<dbReference type="Gene3D" id="2.60.120.330">
    <property type="entry name" value="B-lactam Antibiotic, Isopenicillin N Synthase, Chain"/>
    <property type="match status" value="1"/>
</dbReference>
<dbReference type="InterPro" id="IPR005123">
    <property type="entry name" value="Oxoglu/Fe-dep_dioxygenase_dom"/>
</dbReference>
<dbReference type="GO" id="GO:0046872">
    <property type="term" value="F:metal ion binding"/>
    <property type="evidence" value="ECO:0007669"/>
    <property type="project" value="UniProtKB-KW"/>
</dbReference>
<name>A0A7N0V4R3_KALFE</name>
<evidence type="ECO:0000256" key="2">
    <source>
        <dbReference type="ARBA" id="ARBA00022723"/>
    </source>
</evidence>
<dbReference type="Gramene" id="Kaladp0102s0014.1.v1.1">
    <property type="protein sequence ID" value="Kaladp0102s0014.1.v1.1"/>
    <property type="gene ID" value="Kaladp0102s0014.v1.1"/>
</dbReference>
<keyword evidence="8" id="KW-1185">Reference proteome</keyword>
<dbReference type="InterPro" id="IPR027443">
    <property type="entry name" value="IPNS-like_sf"/>
</dbReference>
<dbReference type="GO" id="GO:0051213">
    <property type="term" value="F:dioxygenase activity"/>
    <property type="evidence" value="ECO:0007669"/>
    <property type="project" value="UniProtKB-ARBA"/>
</dbReference>
<reference evidence="7" key="1">
    <citation type="submission" date="2021-01" db="UniProtKB">
        <authorList>
            <consortium name="EnsemblPlants"/>
        </authorList>
    </citation>
    <scope>IDENTIFICATION</scope>
</reference>
<evidence type="ECO:0000256" key="5">
    <source>
        <dbReference type="RuleBase" id="RU003682"/>
    </source>
</evidence>
<evidence type="ECO:0000256" key="4">
    <source>
        <dbReference type="ARBA" id="ARBA00023004"/>
    </source>
</evidence>
<dbReference type="FunFam" id="2.60.120.330:FF:000005">
    <property type="entry name" value="1-aminocyclopropane-1-carboxylate oxidase homolog 1"/>
    <property type="match status" value="1"/>
</dbReference>
<keyword evidence="4 5" id="KW-0408">Iron</keyword>
<organism evidence="7 8">
    <name type="scientific">Kalanchoe fedtschenkoi</name>
    <name type="common">Lavender scallops</name>
    <name type="synonym">South American air plant</name>
    <dbReference type="NCBI Taxonomy" id="63787"/>
    <lineage>
        <taxon>Eukaryota</taxon>
        <taxon>Viridiplantae</taxon>
        <taxon>Streptophyta</taxon>
        <taxon>Embryophyta</taxon>
        <taxon>Tracheophyta</taxon>
        <taxon>Spermatophyta</taxon>
        <taxon>Magnoliopsida</taxon>
        <taxon>eudicotyledons</taxon>
        <taxon>Gunneridae</taxon>
        <taxon>Pentapetalae</taxon>
        <taxon>Saxifragales</taxon>
        <taxon>Crassulaceae</taxon>
        <taxon>Kalanchoe</taxon>
    </lineage>
</organism>
<keyword evidence="3 5" id="KW-0560">Oxidoreductase</keyword>
<dbReference type="EnsemblPlants" id="Kaladp0102s0014.1.v1.1">
    <property type="protein sequence ID" value="Kaladp0102s0014.1.v1.1"/>
    <property type="gene ID" value="Kaladp0102s0014.v1.1"/>
</dbReference>
<feature type="domain" description="Fe2OG dioxygenase" evidence="6">
    <location>
        <begin position="219"/>
        <end position="319"/>
    </location>
</feature>
<dbReference type="PANTHER" id="PTHR10209">
    <property type="entry name" value="OXIDOREDUCTASE, 2OG-FE II OXYGENASE FAMILY PROTEIN"/>
    <property type="match status" value="1"/>
</dbReference>
<dbReference type="Pfam" id="PF03171">
    <property type="entry name" value="2OG-FeII_Oxy"/>
    <property type="match status" value="1"/>
</dbReference>
<evidence type="ECO:0000313" key="8">
    <source>
        <dbReference type="Proteomes" id="UP000594263"/>
    </source>
</evidence>
<dbReference type="OMA" id="GNTRHTD"/>
<dbReference type="AlphaFoldDB" id="A0A7N0V4R3"/>